<evidence type="ECO:0000256" key="1">
    <source>
        <dbReference type="ARBA" id="ARBA00022737"/>
    </source>
</evidence>
<feature type="repeat" description="ANK" evidence="3">
    <location>
        <begin position="65"/>
        <end position="97"/>
    </location>
</feature>
<accession>A0A2R2MNQ7</accession>
<dbReference type="PROSITE" id="PS50088">
    <property type="entry name" value="ANK_REPEAT"/>
    <property type="match status" value="7"/>
</dbReference>
<dbReference type="AlphaFoldDB" id="A0A2R2MNQ7"/>
<dbReference type="InterPro" id="IPR011029">
    <property type="entry name" value="DEATH-like_dom_sf"/>
</dbReference>
<dbReference type="SUPFAM" id="SSF47986">
    <property type="entry name" value="DEATH domain"/>
    <property type="match status" value="1"/>
</dbReference>
<evidence type="ECO:0000259" key="4">
    <source>
        <dbReference type="PROSITE" id="PS50017"/>
    </source>
</evidence>
<dbReference type="InterPro" id="IPR000488">
    <property type="entry name" value="Death_dom"/>
</dbReference>
<evidence type="ECO:0000313" key="6">
    <source>
        <dbReference type="RefSeq" id="XP_023931844.1"/>
    </source>
</evidence>
<protein>
    <submittedName>
        <fullName evidence="6">Inversin-like</fullName>
    </submittedName>
</protein>
<dbReference type="SMART" id="SM00248">
    <property type="entry name" value="ANK"/>
    <property type="match status" value="8"/>
</dbReference>
<dbReference type="Pfam" id="PF13857">
    <property type="entry name" value="Ank_5"/>
    <property type="match status" value="1"/>
</dbReference>
<reference evidence="6" key="1">
    <citation type="submission" date="2025-08" db="UniProtKB">
        <authorList>
            <consortium name="RefSeq"/>
        </authorList>
    </citation>
    <scope>IDENTIFICATION</scope>
    <source>
        <tissue evidence="6">Gonads</tissue>
    </source>
</reference>
<feature type="repeat" description="ANK" evidence="3">
    <location>
        <begin position="162"/>
        <end position="194"/>
    </location>
</feature>
<dbReference type="Pfam" id="PF12796">
    <property type="entry name" value="Ank_2"/>
    <property type="match status" value="2"/>
</dbReference>
<dbReference type="InParanoid" id="A0A2R2MNQ7"/>
<proteinExistence type="predicted"/>
<evidence type="ECO:0000256" key="2">
    <source>
        <dbReference type="ARBA" id="ARBA00023043"/>
    </source>
</evidence>
<dbReference type="KEGG" id="lak:106175336"/>
<keyword evidence="2 3" id="KW-0040">ANK repeat</keyword>
<feature type="repeat" description="ANK" evidence="3">
    <location>
        <begin position="98"/>
        <end position="130"/>
    </location>
</feature>
<dbReference type="PRINTS" id="PR01415">
    <property type="entry name" value="ANKYRIN"/>
</dbReference>
<dbReference type="Gene3D" id="1.25.40.20">
    <property type="entry name" value="Ankyrin repeat-containing domain"/>
    <property type="match status" value="5"/>
</dbReference>
<dbReference type="PROSITE" id="PS50017">
    <property type="entry name" value="DEATH_DOMAIN"/>
    <property type="match status" value="1"/>
</dbReference>
<dbReference type="GO" id="GO:0007165">
    <property type="term" value="P:signal transduction"/>
    <property type="evidence" value="ECO:0007669"/>
    <property type="project" value="InterPro"/>
</dbReference>
<dbReference type="OrthoDB" id="7464126at2759"/>
<sequence length="461" mass="51592">MDLIRAVLSDDTGEVKRLLRDGNYDVNGKYLYGLTPLHLAAQTSNADMVKLFLDSGADVNAEDWGGSTLLHWAEDGGHEDIVKLHLERGADPNITNEGGRTPLHEAMRQGPGDIVKLLLEHGADPNITDEWGRTPLHEAVGHGDIVKLLLEHGADPNIKHMGGRTPLHHAAHGGCKDIVKLLLERGADPNITDKDGETPLYKAVYKGHEGIVKLLLEHRADPNITDKGGRTPLHHAAHGGCKDIVKLLLERGADPNITDKDKLKPYDLAVKRNHEYIKIMLQRFSSPSIQTHLLQKVITAISEQVYVGDIRFLARKQLGILNAKLENIRRQNPNDAQEEAFQILWEWMKTKTGVTVHNLFKALKDQQLNECLDQVKNEYITLTEEILAKPDDEFKTFCSSLECTDGVTLSDMKKIDTICYVSDHMRYLGLPLQRFNANAKGRMAVFRLEWMGNYETPATSD</sequence>
<keyword evidence="1" id="KW-0677">Repeat</keyword>
<feature type="repeat" description="ANK" evidence="3">
    <location>
        <begin position="228"/>
        <end position="260"/>
    </location>
</feature>
<feature type="repeat" description="ANK" evidence="3">
    <location>
        <begin position="131"/>
        <end position="161"/>
    </location>
</feature>
<dbReference type="GeneID" id="106175336"/>
<organism evidence="5 6">
    <name type="scientific">Lingula anatina</name>
    <name type="common">Brachiopod</name>
    <name type="synonym">Lingula unguis</name>
    <dbReference type="NCBI Taxonomy" id="7574"/>
    <lineage>
        <taxon>Eukaryota</taxon>
        <taxon>Metazoa</taxon>
        <taxon>Spiralia</taxon>
        <taxon>Lophotrochozoa</taxon>
        <taxon>Brachiopoda</taxon>
        <taxon>Linguliformea</taxon>
        <taxon>Lingulata</taxon>
        <taxon>Lingulida</taxon>
        <taxon>Linguloidea</taxon>
        <taxon>Lingulidae</taxon>
        <taxon>Lingula</taxon>
    </lineage>
</organism>
<gene>
    <name evidence="6" type="primary">LOC106175336</name>
</gene>
<dbReference type="PROSITE" id="PS50297">
    <property type="entry name" value="ANK_REP_REGION"/>
    <property type="match status" value="7"/>
</dbReference>
<dbReference type="Gene3D" id="1.10.533.10">
    <property type="entry name" value="Death Domain, Fas"/>
    <property type="match status" value="1"/>
</dbReference>
<evidence type="ECO:0000256" key="3">
    <source>
        <dbReference type="PROSITE-ProRule" id="PRU00023"/>
    </source>
</evidence>
<feature type="repeat" description="ANK" evidence="3">
    <location>
        <begin position="32"/>
        <end position="64"/>
    </location>
</feature>
<evidence type="ECO:0000313" key="5">
    <source>
        <dbReference type="Proteomes" id="UP000085678"/>
    </source>
</evidence>
<feature type="domain" description="Death" evidence="4">
    <location>
        <begin position="316"/>
        <end position="379"/>
    </location>
</feature>
<dbReference type="Pfam" id="PF00531">
    <property type="entry name" value="Death"/>
    <property type="match status" value="1"/>
</dbReference>
<keyword evidence="5" id="KW-1185">Reference proteome</keyword>
<feature type="repeat" description="ANK" evidence="3">
    <location>
        <begin position="195"/>
        <end position="227"/>
    </location>
</feature>
<name>A0A2R2MNQ7_LINAN</name>
<dbReference type="STRING" id="7574.A0A2R2MNQ7"/>
<dbReference type="InterPro" id="IPR002110">
    <property type="entry name" value="Ankyrin_rpt"/>
</dbReference>
<dbReference type="SUPFAM" id="SSF48403">
    <property type="entry name" value="Ankyrin repeat"/>
    <property type="match status" value="1"/>
</dbReference>
<dbReference type="InterPro" id="IPR036770">
    <property type="entry name" value="Ankyrin_rpt-contain_sf"/>
</dbReference>
<dbReference type="PANTHER" id="PTHR24198:SF165">
    <property type="entry name" value="ANKYRIN REPEAT-CONTAINING PROTEIN-RELATED"/>
    <property type="match status" value="1"/>
</dbReference>
<dbReference type="Proteomes" id="UP000085678">
    <property type="component" value="Unplaced"/>
</dbReference>
<dbReference type="PANTHER" id="PTHR24198">
    <property type="entry name" value="ANKYRIN REPEAT AND PROTEIN KINASE DOMAIN-CONTAINING PROTEIN"/>
    <property type="match status" value="1"/>
</dbReference>
<dbReference type="RefSeq" id="XP_023931844.1">
    <property type="nucleotide sequence ID" value="XM_024076076.1"/>
</dbReference>